<dbReference type="InterPro" id="IPR003148">
    <property type="entry name" value="RCK_N"/>
</dbReference>
<dbReference type="PANTHER" id="PTHR43833">
    <property type="entry name" value="POTASSIUM CHANNEL PROTEIN 2-RELATED-RELATED"/>
    <property type="match status" value="1"/>
</dbReference>
<dbReference type="HOGENOM" id="CLU_046525_0_3_10"/>
<dbReference type="InterPro" id="IPR036721">
    <property type="entry name" value="RCK_C_sf"/>
</dbReference>
<evidence type="ECO:0000259" key="7">
    <source>
        <dbReference type="PROSITE" id="PS51201"/>
    </source>
</evidence>
<feature type="domain" description="RCK C-terminal" evidence="8">
    <location>
        <begin position="375"/>
        <end position="454"/>
    </location>
</feature>
<sequence length="454" mass="50751">MKIIIGGAGEVGFHLAKLLSNEMLDIIVMDTDKERLSHIENSLDVMTYRGDITSFKSLREVNVESADMFISVSQLQNTNLTSALIAKKMGTKRTIARISNPEYLLRENQLAVQRFGIDALISPELLAANEIKSLIEQSAFNEMHSFDGGRINLFGTILDHDCKIINKKYKDVYLTSKGGTERLFMPIAIIRYNPKSGYETLIPTDETVFENNDQVYFISKNYATLELYKLLGKKQDYFHNVILLGGGSIGKKTARLLKADKHNVKIIEKNRDRAFDLADEFNNILIIHGDGSDGDLLEDEGISEADAFIAVTGSSETNIMSCLFAKSKGVRKTIALVENIDYIHLSQEIGISAFINKKLLTADGIFRYVRQGQVLDVFGISDLDAEVLEFKIKEHSMAINKTVGELNIKDEAVIGGIVRKGEAIIPTTDFVLEKGDRVIIFSFPSALKRVTRYF</sequence>
<dbReference type="SUPFAM" id="SSF51735">
    <property type="entry name" value="NAD(P)-binding Rossmann-fold domains"/>
    <property type="match status" value="2"/>
</dbReference>
<evidence type="ECO:0000256" key="3">
    <source>
        <dbReference type="ARBA" id="ARBA00022538"/>
    </source>
</evidence>
<keyword evidence="2" id="KW-0813">Transport</keyword>
<dbReference type="PROSITE" id="PS51201">
    <property type="entry name" value="RCK_N"/>
    <property type="match status" value="2"/>
</dbReference>
<keyword evidence="4" id="KW-0630">Potassium</keyword>
<dbReference type="EMBL" id="CP002455">
    <property type="protein sequence ID" value="ADX66739.1"/>
    <property type="molecule type" value="Genomic_DNA"/>
</dbReference>
<organism evidence="9 10">
    <name type="scientific">Weeksella virosa (strain ATCC 43766 / DSM 16922 / JCM 21250 / CCUG 30538 / CDC 9751 / IAM 14551 / NBRC 16016 / NCTC 11634 / CL345/78)</name>
    <dbReference type="NCBI Taxonomy" id="865938"/>
    <lineage>
        <taxon>Bacteria</taxon>
        <taxon>Pseudomonadati</taxon>
        <taxon>Bacteroidota</taxon>
        <taxon>Flavobacteriia</taxon>
        <taxon>Flavobacteriales</taxon>
        <taxon>Weeksellaceae</taxon>
        <taxon>Weeksella</taxon>
    </lineage>
</organism>
<dbReference type="AlphaFoldDB" id="F0P2C7"/>
<keyword evidence="3" id="KW-0633">Potassium transport</keyword>
<feature type="domain" description="RCK N-terminal" evidence="7">
    <location>
        <begin position="1"/>
        <end position="121"/>
    </location>
</feature>
<evidence type="ECO:0000313" key="9">
    <source>
        <dbReference type="EMBL" id="ADX66739.1"/>
    </source>
</evidence>
<dbReference type="NCBIfam" id="NF007039">
    <property type="entry name" value="PRK09496.3-2"/>
    <property type="match status" value="1"/>
</dbReference>
<dbReference type="InterPro" id="IPR050721">
    <property type="entry name" value="Trk_Ktr_HKT_K-transport"/>
</dbReference>
<evidence type="ECO:0000256" key="6">
    <source>
        <dbReference type="ARBA" id="ARBA00023065"/>
    </source>
</evidence>
<evidence type="ECO:0000313" key="10">
    <source>
        <dbReference type="Proteomes" id="UP000008641"/>
    </source>
</evidence>
<dbReference type="Proteomes" id="UP000008641">
    <property type="component" value="Chromosome"/>
</dbReference>
<dbReference type="PRINTS" id="PR00335">
    <property type="entry name" value="KUPTAKETRKA"/>
</dbReference>
<evidence type="ECO:0000256" key="2">
    <source>
        <dbReference type="ARBA" id="ARBA00022448"/>
    </source>
</evidence>
<name>F0P2C7_WEEVC</name>
<dbReference type="Gene3D" id="3.30.70.1450">
    <property type="entry name" value="Regulator of K+ conductance, C-terminal domain"/>
    <property type="match status" value="2"/>
</dbReference>
<gene>
    <name evidence="9" type="ordered locus">Weevi_0010</name>
</gene>
<dbReference type="NCBIfam" id="NF007031">
    <property type="entry name" value="PRK09496.1-2"/>
    <property type="match status" value="1"/>
</dbReference>
<dbReference type="InterPro" id="IPR006037">
    <property type="entry name" value="RCK_C"/>
</dbReference>
<evidence type="ECO:0000259" key="8">
    <source>
        <dbReference type="PROSITE" id="PS51202"/>
    </source>
</evidence>
<dbReference type="PROSITE" id="PS51202">
    <property type="entry name" value="RCK_C"/>
    <property type="match status" value="1"/>
</dbReference>
<evidence type="ECO:0000256" key="5">
    <source>
        <dbReference type="ARBA" id="ARBA00023027"/>
    </source>
</evidence>
<dbReference type="SUPFAM" id="SSF116726">
    <property type="entry name" value="TrkA C-terminal domain-like"/>
    <property type="match status" value="1"/>
</dbReference>
<keyword evidence="5" id="KW-0520">NAD</keyword>
<dbReference type="Gene3D" id="3.40.50.720">
    <property type="entry name" value="NAD(P)-binding Rossmann-like Domain"/>
    <property type="match status" value="2"/>
</dbReference>
<dbReference type="STRING" id="865938.Weevi_0010"/>
<dbReference type="GO" id="GO:0005886">
    <property type="term" value="C:plasma membrane"/>
    <property type="evidence" value="ECO:0007669"/>
    <property type="project" value="InterPro"/>
</dbReference>
<dbReference type="KEGG" id="wvi:Weevi_0010"/>
<dbReference type="eggNOG" id="COG0569">
    <property type="taxonomic scope" value="Bacteria"/>
</dbReference>
<feature type="domain" description="RCK N-terminal" evidence="7">
    <location>
        <begin position="238"/>
        <end position="360"/>
    </location>
</feature>
<keyword evidence="6" id="KW-0406">Ion transport</keyword>
<protein>
    <recommendedName>
        <fullName evidence="1">Trk system potassium uptake protein TrkA</fullName>
    </recommendedName>
</protein>
<dbReference type="NCBIfam" id="NF007038">
    <property type="entry name" value="PRK09496.2-6"/>
    <property type="match status" value="1"/>
</dbReference>
<dbReference type="PANTHER" id="PTHR43833:SF5">
    <property type="entry name" value="TRK SYSTEM POTASSIUM UPTAKE PROTEIN TRKA"/>
    <property type="match status" value="1"/>
</dbReference>
<evidence type="ECO:0000256" key="1">
    <source>
        <dbReference type="ARBA" id="ARBA00017378"/>
    </source>
</evidence>
<reference evidence="10" key="2">
    <citation type="journal article" date="2011" name="Stand. Genomic Sci.">
        <title>Complete genome sequence of Weeksella virosa type strain (9751T).</title>
        <authorList>
            <person name="Lang E."/>
            <person name="Teshima H."/>
            <person name="Lucas S."/>
            <person name="Lapidus A."/>
            <person name="Hammon N."/>
            <person name="Deshpande S."/>
            <person name="Nolan M."/>
            <person name="Cheng J."/>
            <person name="Pitluck S."/>
            <person name="Liolios K."/>
            <person name="Pagani I."/>
            <person name="Mikhailova N."/>
            <person name="Ivanova N."/>
            <person name="Mavromatis K."/>
            <person name="Pati A."/>
            <person name="Tapia R."/>
            <person name="Han C."/>
            <person name="Goodwin L."/>
            <person name="Chen A."/>
            <person name="Palaniappan K."/>
            <person name="Land M."/>
            <person name="Hauser L."/>
            <person name="Chang Y."/>
            <person name="Jeffries C."/>
            <person name="Brambilla E."/>
            <person name="Kopitz M."/>
            <person name="Rohde M."/>
            <person name="Goker M."/>
            <person name="Tindall B."/>
            <person name="Detter J."/>
            <person name="Woyke T."/>
            <person name="Bristow J."/>
            <person name="Eisen J."/>
            <person name="Markowitz V."/>
            <person name="Hugenholtz P."/>
            <person name="Klenk H."/>
            <person name="Kyrpides N."/>
        </authorList>
    </citation>
    <scope>NUCLEOTIDE SEQUENCE [LARGE SCALE GENOMIC DNA]</scope>
    <source>
        <strain evidence="10">ATCC 43766 / DSM 16922 / JCM 21250 / NBRC 16016 / NCTC 11634 / CL345/78</strain>
    </source>
</reference>
<dbReference type="Pfam" id="PF02080">
    <property type="entry name" value="TrkA_C"/>
    <property type="match status" value="1"/>
</dbReference>
<reference evidence="9 10" key="1">
    <citation type="journal article" date="2011" name="Stand. Genomic Sci.">
        <title>Complete genome sequence of Weeksella virosa type strain (9751).</title>
        <authorList>
            <person name="Lang E."/>
            <person name="Teshima H."/>
            <person name="Lucas S."/>
            <person name="Lapidus A."/>
            <person name="Hammon N."/>
            <person name="Deshpande S."/>
            <person name="Nolan M."/>
            <person name="Cheng J.F."/>
            <person name="Pitluck S."/>
            <person name="Liolios K."/>
            <person name="Pagani I."/>
            <person name="Mikhailova N."/>
            <person name="Ivanova N."/>
            <person name="Mavromatis K."/>
            <person name="Pati A."/>
            <person name="Tapia R."/>
            <person name="Han C."/>
            <person name="Goodwin L."/>
            <person name="Chen A."/>
            <person name="Palaniappan K."/>
            <person name="Land M."/>
            <person name="Hauser L."/>
            <person name="Chang Y.J."/>
            <person name="Jeffries C.D."/>
            <person name="Brambilla E.M."/>
            <person name="Kopitz M."/>
            <person name="Rohde M."/>
            <person name="Goker M."/>
            <person name="Tindall B.J."/>
            <person name="Detter J.C."/>
            <person name="Woyke T."/>
            <person name="Bristow J."/>
            <person name="Eisen J.A."/>
            <person name="Markowitz V."/>
            <person name="Hugenholtz P."/>
            <person name="Klenk H.P."/>
            <person name="Kyrpides N.C."/>
        </authorList>
    </citation>
    <scope>NUCLEOTIDE SEQUENCE [LARGE SCALE GENOMIC DNA]</scope>
    <source>
        <strain evidence="10">ATCC 43766 / DSM 16922 / JCM 21250 / NBRC 16016 / NCTC 11634 / CL345/78</strain>
    </source>
</reference>
<dbReference type="RefSeq" id="WP_013597135.1">
    <property type="nucleotide sequence ID" value="NC_015144.1"/>
</dbReference>
<dbReference type="InterPro" id="IPR006036">
    <property type="entry name" value="K_uptake_TrkA"/>
</dbReference>
<dbReference type="OrthoDB" id="9775180at2"/>
<keyword evidence="10" id="KW-1185">Reference proteome</keyword>
<dbReference type="Pfam" id="PF02254">
    <property type="entry name" value="TrkA_N"/>
    <property type="match status" value="2"/>
</dbReference>
<accession>F0P2C7</accession>
<evidence type="ECO:0000256" key="4">
    <source>
        <dbReference type="ARBA" id="ARBA00022958"/>
    </source>
</evidence>
<proteinExistence type="predicted"/>
<dbReference type="InterPro" id="IPR036291">
    <property type="entry name" value="NAD(P)-bd_dom_sf"/>
</dbReference>
<dbReference type="GO" id="GO:0015079">
    <property type="term" value="F:potassium ion transmembrane transporter activity"/>
    <property type="evidence" value="ECO:0007669"/>
    <property type="project" value="InterPro"/>
</dbReference>